<keyword evidence="10" id="KW-1185">Reference proteome</keyword>
<dbReference type="SUPFAM" id="SSF161098">
    <property type="entry name" value="MetI-like"/>
    <property type="match status" value="1"/>
</dbReference>
<dbReference type="InterPro" id="IPR050366">
    <property type="entry name" value="BP-dependent_transpt_permease"/>
</dbReference>
<evidence type="ECO:0000256" key="3">
    <source>
        <dbReference type="ARBA" id="ARBA00022475"/>
    </source>
</evidence>
<evidence type="ECO:0000259" key="8">
    <source>
        <dbReference type="PROSITE" id="PS50928"/>
    </source>
</evidence>
<proteinExistence type="inferred from homology"/>
<organism evidence="9 10">
    <name type="scientific">Streptomyces malaysiensis</name>
    <dbReference type="NCBI Taxonomy" id="92644"/>
    <lineage>
        <taxon>Bacteria</taxon>
        <taxon>Bacillati</taxon>
        <taxon>Actinomycetota</taxon>
        <taxon>Actinomycetes</taxon>
        <taxon>Kitasatosporales</taxon>
        <taxon>Streptomycetaceae</taxon>
        <taxon>Streptomyces</taxon>
        <taxon>Streptomyces violaceusniger group</taxon>
    </lineage>
</organism>
<keyword evidence="2 7" id="KW-0813">Transport</keyword>
<evidence type="ECO:0000256" key="4">
    <source>
        <dbReference type="ARBA" id="ARBA00022692"/>
    </source>
</evidence>
<protein>
    <submittedName>
        <fullName evidence="9">ABC transporter permease</fullName>
    </submittedName>
</protein>
<evidence type="ECO:0000256" key="5">
    <source>
        <dbReference type="ARBA" id="ARBA00022989"/>
    </source>
</evidence>
<keyword evidence="5 7" id="KW-1133">Transmembrane helix</keyword>
<evidence type="ECO:0000256" key="7">
    <source>
        <dbReference type="RuleBase" id="RU363032"/>
    </source>
</evidence>
<evidence type="ECO:0000256" key="2">
    <source>
        <dbReference type="ARBA" id="ARBA00022448"/>
    </source>
</evidence>
<keyword evidence="4 7" id="KW-0812">Transmembrane</keyword>
<keyword evidence="3" id="KW-1003">Cell membrane</keyword>
<evidence type="ECO:0000256" key="1">
    <source>
        <dbReference type="ARBA" id="ARBA00004651"/>
    </source>
</evidence>
<dbReference type="InterPro" id="IPR025966">
    <property type="entry name" value="OppC_N"/>
</dbReference>
<evidence type="ECO:0000313" key="10">
    <source>
        <dbReference type="Proteomes" id="UP000663421"/>
    </source>
</evidence>
<evidence type="ECO:0000256" key="6">
    <source>
        <dbReference type="ARBA" id="ARBA00023136"/>
    </source>
</evidence>
<sequence>MALSSSLPRSPVPATQRLARWTATSLHAVTGRHWTQRVGAVVLALVLVTLLLTPWIAPFDPARQDLTQRLAGPSAQHWLGTDQLGRDILSRLMYGGRFSVSIAAVTLLLSAVVGTVIGAFSARRGGIVDEVVMRATDLLIAIPDVVVALFLIAAFGTGYGMLIAALTIVGWTPFARLMRGLALEINSREYIEAAEALGCSRTFIVFRHVIPNALRPVLALGFLRFGHKLITVGGLSYLGLGVQPPGSDWGAMLLDAQPYMQRLPLLVLAPGAAIFLTALSVTLIGHGMEVHRKRRTDAT</sequence>
<dbReference type="CDD" id="cd06261">
    <property type="entry name" value="TM_PBP2"/>
    <property type="match status" value="1"/>
</dbReference>
<dbReference type="PANTHER" id="PTHR43386">
    <property type="entry name" value="OLIGOPEPTIDE TRANSPORT SYSTEM PERMEASE PROTEIN APPC"/>
    <property type="match status" value="1"/>
</dbReference>
<dbReference type="Gene3D" id="1.10.3720.10">
    <property type="entry name" value="MetI-like"/>
    <property type="match status" value="1"/>
</dbReference>
<feature type="transmembrane region" description="Helical" evidence="7">
    <location>
        <begin position="225"/>
        <end position="243"/>
    </location>
</feature>
<feature type="domain" description="ABC transmembrane type-1" evidence="8">
    <location>
        <begin position="96"/>
        <end position="285"/>
    </location>
</feature>
<comment type="subcellular location">
    <subcellularLocation>
        <location evidence="1 7">Cell membrane</location>
        <topology evidence="1 7">Multi-pass membrane protein</topology>
    </subcellularLocation>
</comment>
<dbReference type="EMBL" id="CP065050">
    <property type="protein sequence ID" value="QPI61414.1"/>
    <property type="molecule type" value="Genomic_DNA"/>
</dbReference>
<dbReference type="PANTHER" id="PTHR43386:SF1">
    <property type="entry name" value="D,D-DIPEPTIDE TRANSPORT SYSTEM PERMEASE PROTEIN DDPC-RELATED"/>
    <property type="match status" value="1"/>
</dbReference>
<feature type="transmembrane region" description="Helical" evidence="7">
    <location>
        <begin position="263"/>
        <end position="285"/>
    </location>
</feature>
<feature type="transmembrane region" description="Helical" evidence="7">
    <location>
        <begin position="38"/>
        <end position="57"/>
    </location>
</feature>
<dbReference type="Proteomes" id="UP000663421">
    <property type="component" value="Chromosome"/>
</dbReference>
<dbReference type="Pfam" id="PF12911">
    <property type="entry name" value="OppC_N"/>
    <property type="match status" value="1"/>
</dbReference>
<dbReference type="InterPro" id="IPR000515">
    <property type="entry name" value="MetI-like"/>
</dbReference>
<accession>A0ABX6WLK8</accession>
<evidence type="ECO:0000313" key="9">
    <source>
        <dbReference type="EMBL" id="QPI61414.1"/>
    </source>
</evidence>
<reference evidence="9 10" key="1">
    <citation type="submission" date="2020-11" db="EMBL/GenBank/DDBJ databases">
        <title>Complete genome sequence unveiled secondary metabolic potentials in Streptomyces solisilvae HNM0141.</title>
        <authorList>
            <person name="Huang X."/>
        </authorList>
    </citation>
    <scope>NUCLEOTIDE SEQUENCE [LARGE SCALE GENOMIC DNA]</scope>
    <source>
        <strain evidence="9 10">HNM0141</strain>
    </source>
</reference>
<dbReference type="PROSITE" id="PS50928">
    <property type="entry name" value="ABC_TM1"/>
    <property type="match status" value="1"/>
</dbReference>
<feature type="transmembrane region" description="Helical" evidence="7">
    <location>
        <begin position="98"/>
        <end position="120"/>
    </location>
</feature>
<dbReference type="Pfam" id="PF00528">
    <property type="entry name" value="BPD_transp_1"/>
    <property type="match status" value="1"/>
</dbReference>
<gene>
    <name evidence="9" type="ORF">I1A49_46765</name>
</gene>
<comment type="similarity">
    <text evidence="7">Belongs to the binding-protein-dependent transport system permease family.</text>
</comment>
<name>A0ABX6WLK8_STRMQ</name>
<keyword evidence="6 7" id="KW-0472">Membrane</keyword>
<dbReference type="InterPro" id="IPR035906">
    <property type="entry name" value="MetI-like_sf"/>
</dbReference>